<dbReference type="SMART" id="SM00575">
    <property type="entry name" value="ZnF_PMZ"/>
    <property type="match status" value="1"/>
</dbReference>
<dbReference type="Proteomes" id="UP000826656">
    <property type="component" value="Unassembled WGS sequence"/>
</dbReference>
<dbReference type="InterPro" id="IPR018289">
    <property type="entry name" value="MULE_transposase_dom"/>
</dbReference>
<keyword evidence="3" id="KW-0862">Zinc</keyword>
<dbReference type="InterPro" id="IPR006564">
    <property type="entry name" value="Znf_PMZ"/>
</dbReference>
<name>A0ABQ7W9J2_SOLTU</name>
<dbReference type="Pfam" id="PF10551">
    <property type="entry name" value="MULE"/>
    <property type="match status" value="1"/>
</dbReference>
<keyword evidence="7" id="KW-1185">Reference proteome</keyword>
<dbReference type="PANTHER" id="PTHR31973">
    <property type="entry name" value="POLYPROTEIN, PUTATIVE-RELATED"/>
    <property type="match status" value="1"/>
</dbReference>
<protein>
    <recommendedName>
        <fullName evidence="5">SWIM-type domain-containing protein</fullName>
    </recommendedName>
</protein>
<evidence type="ECO:0000313" key="6">
    <source>
        <dbReference type="EMBL" id="KAH0777409.1"/>
    </source>
</evidence>
<accession>A0ABQ7W9J2</accession>
<dbReference type="Pfam" id="PF03108">
    <property type="entry name" value="DBD_Tnp_Mut"/>
    <property type="match status" value="1"/>
</dbReference>
<comment type="caution">
    <text evidence="6">The sequence shown here is derived from an EMBL/GenBank/DDBJ whole genome shotgun (WGS) entry which is preliminary data.</text>
</comment>
<dbReference type="PANTHER" id="PTHR31973:SF195">
    <property type="entry name" value="MUDR FAMILY TRANSPOSASE"/>
    <property type="match status" value="1"/>
</dbReference>
<dbReference type="EMBL" id="JAIVGD010000003">
    <property type="protein sequence ID" value="KAH0777409.1"/>
    <property type="molecule type" value="Genomic_DNA"/>
</dbReference>
<keyword evidence="1" id="KW-0479">Metal-binding</keyword>
<feature type="domain" description="SWIM-type" evidence="5">
    <location>
        <begin position="581"/>
        <end position="622"/>
    </location>
</feature>
<sequence length="686" mass="79634">MEGHIIIGVDLHGEWVENPTRYTWRSKGRETVSIKISENVTYDELVDIIVSRFELDCDKNDLSISYMLGFIEKQKGAPSRIRNDLDLRFFLDDQSRPILRISVVEKIIETTNSVVNDEEHPVTMDIPINEEASLHSISTQGSRYTDDDGTDFYKGKIFKDKQELTKLLKLASVKKDQTFKSVKSSKDVYCARCVDQNCDWWLRATKLKSCNRFEITKYRNIHLCGAQHLTSHHPHASADVIAEYIQPNYLNGKGPSTKDIKNIVQADLGCKISYWKCWKSSEIAKAMIRGTPEHGYAVLDGYRHMLMTINEGSKTSLKLDDKRRFKYFFASYGAWIRGFVHMRKVLAVDGTFLRGRYDGVLLSAVAQDTENHVFPVAFCVVDKECDAAYEYFFEKLLDIVHDTSELCIISDRHPSIEKTLSKFYSEAYHGCCTRHLGENARKNFHCEAFLRHYYHATKAYRRDVFHDHFEQIRIINAEVADYLENVGFHKWSRAYFPGNRYDVLTSNIVESVNAMFNEAREFPIIALFNDISKRWSEKFHERRMAYAKLKTTFVPSAETKIMANKNLRNKLLVHQIDEDTFSITADNGIAMVHFRSKICSCREFDLDKIPCQHAMAALRHKFGDEYGKMIYEYSSPYYKVESYILAYADPIYPVPAEEFWNLSLKILERVIPPPEKKTKLGRKRLK</sequence>
<evidence type="ECO:0000313" key="7">
    <source>
        <dbReference type="Proteomes" id="UP000826656"/>
    </source>
</evidence>
<proteinExistence type="predicted"/>
<dbReference type="Pfam" id="PF04434">
    <property type="entry name" value="SWIM"/>
    <property type="match status" value="1"/>
</dbReference>
<dbReference type="InterPro" id="IPR004332">
    <property type="entry name" value="Transposase_MuDR"/>
</dbReference>
<organism evidence="6 7">
    <name type="scientific">Solanum tuberosum</name>
    <name type="common">Potato</name>
    <dbReference type="NCBI Taxonomy" id="4113"/>
    <lineage>
        <taxon>Eukaryota</taxon>
        <taxon>Viridiplantae</taxon>
        <taxon>Streptophyta</taxon>
        <taxon>Embryophyta</taxon>
        <taxon>Tracheophyta</taxon>
        <taxon>Spermatophyta</taxon>
        <taxon>Magnoliopsida</taxon>
        <taxon>eudicotyledons</taxon>
        <taxon>Gunneridae</taxon>
        <taxon>Pentapetalae</taxon>
        <taxon>asterids</taxon>
        <taxon>lamiids</taxon>
        <taxon>Solanales</taxon>
        <taxon>Solanaceae</taxon>
        <taxon>Solanoideae</taxon>
        <taxon>Solaneae</taxon>
        <taxon>Solanum</taxon>
    </lineage>
</organism>
<gene>
    <name evidence="6" type="ORF">KY290_008820</name>
</gene>
<evidence type="ECO:0000256" key="3">
    <source>
        <dbReference type="ARBA" id="ARBA00022833"/>
    </source>
</evidence>
<dbReference type="InterPro" id="IPR007527">
    <property type="entry name" value="Znf_SWIM"/>
</dbReference>
<dbReference type="PROSITE" id="PS50966">
    <property type="entry name" value="ZF_SWIM"/>
    <property type="match status" value="1"/>
</dbReference>
<evidence type="ECO:0000259" key="5">
    <source>
        <dbReference type="PROSITE" id="PS50966"/>
    </source>
</evidence>
<evidence type="ECO:0000256" key="1">
    <source>
        <dbReference type="ARBA" id="ARBA00022723"/>
    </source>
</evidence>
<evidence type="ECO:0000256" key="4">
    <source>
        <dbReference type="PROSITE-ProRule" id="PRU00325"/>
    </source>
</evidence>
<evidence type="ECO:0000256" key="2">
    <source>
        <dbReference type="ARBA" id="ARBA00022771"/>
    </source>
</evidence>
<keyword evidence="2 4" id="KW-0863">Zinc-finger</keyword>
<reference evidence="6 7" key="1">
    <citation type="journal article" date="2021" name="bioRxiv">
        <title>Chromosome-scale and haplotype-resolved genome assembly of a tetraploid potato cultivar.</title>
        <authorList>
            <person name="Sun H."/>
            <person name="Jiao W.-B."/>
            <person name="Krause K."/>
            <person name="Campoy J.A."/>
            <person name="Goel M."/>
            <person name="Folz-Donahue K."/>
            <person name="Kukat C."/>
            <person name="Huettel B."/>
            <person name="Schneeberger K."/>
        </authorList>
    </citation>
    <scope>NUCLEOTIDE SEQUENCE [LARGE SCALE GENOMIC DNA]</scope>
    <source>
        <strain evidence="6">SolTubOtavaFocal</strain>
        <tissue evidence="6">Leaves</tissue>
    </source>
</reference>